<feature type="region of interest" description="Disordered" evidence="17">
    <location>
        <begin position="258"/>
        <end position="283"/>
    </location>
</feature>
<keyword evidence="20" id="KW-1185">Reference proteome</keyword>
<evidence type="ECO:0000256" key="1">
    <source>
        <dbReference type="ARBA" id="ARBA00000900"/>
    </source>
</evidence>
<dbReference type="InterPro" id="IPR039804">
    <property type="entry name" value="RING-CH-C4HC3_LTN1"/>
</dbReference>
<keyword evidence="13 16" id="KW-0862">Zinc</keyword>
<evidence type="ECO:0000256" key="6">
    <source>
        <dbReference type="ARBA" id="ARBA00017157"/>
    </source>
</evidence>
<dbReference type="GO" id="GO:1990112">
    <property type="term" value="C:RQC complex"/>
    <property type="evidence" value="ECO:0007669"/>
    <property type="project" value="UniProtKB-UniRule"/>
</dbReference>
<dbReference type="PANTHER" id="PTHR12389">
    <property type="entry name" value="ZINC FINGER PROTEIN 294"/>
    <property type="match status" value="1"/>
</dbReference>
<evidence type="ECO:0000256" key="8">
    <source>
        <dbReference type="ARBA" id="ARBA00022679"/>
    </source>
</evidence>
<organism evidence="19 20">
    <name type="scientific">Malassezia psittaci</name>
    <dbReference type="NCBI Taxonomy" id="1821823"/>
    <lineage>
        <taxon>Eukaryota</taxon>
        <taxon>Fungi</taxon>
        <taxon>Dikarya</taxon>
        <taxon>Basidiomycota</taxon>
        <taxon>Ustilaginomycotina</taxon>
        <taxon>Malasseziomycetes</taxon>
        <taxon>Malasseziales</taxon>
        <taxon>Malasseziaceae</taxon>
        <taxon>Malassezia</taxon>
    </lineage>
</organism>
<name>A0AAF0FB90_9BASI</name>
<evidence type="ECO:0000256" key="2">
    <source>
        <dbReference type="ARBA" id="ARBA00004514"/>
    </source>
</evidence>
<keyword evidence="7" id="KW-0963">Cytoplasm</keyword>
<protein>
    <recommendedName>
        <fullName evidence="6 16">E3 ubiquitin-protein ligase listerin</fullName>
        <ecNumber evidence="5 16">2.3.2.27</ecNumber>
    </recommendedName>
    <alternativeName>
        <fullName evidence="16">RING-type E3 ubiquitin transferase listerin</fullName>
    </alternativeName>
</protein>
<dbReference type="CDD" id="cd16491">
    <property type="entry name" value="RING-CH-C4HC3_LTN1"/>
    <property type="match status" value="1"/>
</dbReference>
<keyword evidence="11 15" id="KW-0863">Zinc-finger</keyword>
<dbReference type="GO" id="GO:1990116">
    <property type="term" value="P:ribosome-associated ubiquitin-dependent protein catabolic process"/>
    <property type="evidence" value="ECO:0007669"/>
    <property type="project" value="UniProtKB-UniRule"/>
</dbReference>
<dbReference type="Gene3D" id="3.30.40.10">
    <property type="entry name" value="Zinc/RING finger domain, C3HC4 (zinc finger)"/>
    <property type="match status" value="1"/>
</dbReference>
<dbReference type="SMART" id="SM01197">
    <property type="entry name" value="FANCL_C"/>
    <property type="match status" value="1"/>
</dbReference>
<evidence type="ECO:0000256" key="5">
    <source>
        <dbReference type="ARBA" id="ARBA00012483"/>
    </source>
</evidence>
<feature type="domain" description="RING-type" evidence="18">
    <location>
        <begin position="1686"/>
        <end position="1733"/>
    </location>
</feature>
<accession>A0AAF0FB90</accession>
<evidence type="ECO:0000256" key="12">
    <source>
        <dbReference type="ARBA" id="ARBA00022786"/>
    </source>
</evidence>
<dbReference type="GO" id="GO:0043023">
    <property type="term" value="F:ribosomal large subunit binding"/>
    <property type="evidence" value="ECO:0007669"/>
    <property type="project" value="TreeGrafter"/>
</dbReference>
<dbReference type="GO" id="GO:0061630">
    <property type="term" value="F:ubiquitin protein ligase activity"/>
    <property type="evidence" value="ECO:0007669"/>
    <property type="project" value="UniProtKB-UniRule"/>
</dbReference>
<dbReference type="EMBL" id="CP118375">
    <property type="protein sequence ID" value="WFD41617.1"/>
    <property type="molecule type" value="Genomic_DNA"/>
</dbReference>
<evidence type="ECO:0000256" key="16">
    <source>
        <dbReference type="RuleBase" id="RU367090"/>
    </source>
</evidence>
<dbReference type="GO" id="GO:0008270">
    <property type="term" value="F:zinc ion binding"/>
    <property type="evidence" value="ECO:0007669"/>
    <property type="project" value="UniProtKB-KW"/>
</dbReference>
<evidence type="ECO:0000256" key="14">
    <source>
        <dbReference type="ARBA" id="ARBA00055150"/>
    </source>
</evidence>
<gene>
    <name evidence="19" type="ORF">MPSI1_000248</name>
</gene>
<dbReference type="Pfam" id="PF13639">
    <property type="entry name" value="zf-RING_2"/>
    <property type="match status" value="1"/>
</dbReference>
<evidence type="ECO:0000256" key="15">
    <source>
        <dbReference type="PROSITE-ProRule" id="PRU00175"/>
    </source>
</evidence>
<dbReference type="InterPro" id="IPR039795">
    <property type="entry name" value="LTN1/Rkr1"/>
</dbReference>
<feature type="compositionally biased region" description="Basic and acidic residues" evidence="17">
    <location>
        <begin position="265"/>
        <end position="277"/>
    </location>
</feature>
<feature type="compositionally biased region" description="Basic residues" evidence="17">
    <location>
        <begin position="1"/>
        <end position="20"/>
    </location>
</feature>
<dbReference type="FunFam" id="3.30.40.10:FF:000038">
    <property type="entry name" value="E3 ubiquitin-protein ligase listerin"/>
    <property type="match status" value="1"/>
</dbReference>
<dbReference type="Pfam" id="PF22958">
    <property type="entry name" value="Ltn1_1st"/>
    <property type="match status" value="1"/>
</dbReference>
<dbReference type="InterPro" id="IPR016024">
    <property type="entry name" value="ARM-type_fold"/>
</dbReference>
<comment type="subcellular location">
    <subcellularLocation>
        <location evidence="2">Cytoplasm</location>
        <location evidence="2">Cytosol</location>
    </subcellularLocation>
</comment>
<feature type="compositionally biased region" description="Acidic residues" evidence="17">
    <location>
        <begin position="410"/>
        <end position="420"/>
    </location>
</feature>
<dbReference type="Pfam" id="PF23009">
    <property type="entry name" value="UBC_like"/>
    <property type="match status" value="1"/>
</dbReference>
<feature type="region of interest" description="Disordered" evidence="17">
    <location>
        <begin position="1"/>
        <end position="75"/>
    </location>
</feature>
<feature type="compositionally biased region" description="Pro residues" evidence="17">
    <location>
        <begin position="59"/>
        <end position="71"/>
    </location>
</feature>
<evidence type="ECO:0000256" key="3">
    <source>
        <dbReference type="ARBA" id="ARBA00004906"/>
    </source>
</evidence>
<dbReference type="Pfam" id="PF22999">
    <property type="entry name" value="LTN1_E3_ligase_6th"/>
    <property type="match status" value="1"/>
</dbReference>
<evidence type="ECO:0000313" key="20">
    <source>
        <dbReference type="Proteomes" id="UP001214628"/>
    </source>
</evidence>
<comment type="function">
    <text evidence="16">E3 ubiquitin-protein ligase. Component of the ribosome quality control complex (RQC), a ribosome-associated complex that mediates ubiquitination and extraction of incompletely synthesized nascent chains for proteasomal degradation.</text>
</comment>
<comment type="pathway">
    <text evidence="3 16">Protein modification; protein ubiquitination.</text>
</comment>
<feature type="region of interest" description="Disordered" evidence="17">
    <location>
        <begin position="410"/>
        <end position="444"/>
    </location>
</feature>
<dbReference type="SUPFAM" id="SSF48371">
    <property type="entry name" value="ARM repeat"/>
    <property type="match status" value="1"/>
</dbReference>
<dbReference type="EC" id="2.3.2.27" evidence="5 16"/>
<dbReference type="SUPFAM" id="SSF57850">
    <property type="entry name" value="RING/U-box"/>
    <property type="match status" value="1"/>
</dbReference>
<dbReference type="SMART" id="SM00184">
    <property type="entry name" value="RING"/>
    <property type="match status" value="1"/>
</dbReference>
<dbReference type="InterPro" id="IPR001841">
    <property type="entry name" value="Znf_RING"/>
</dbReference>
<dbReference type="InterPro" id="IPR054478">
    <property type="entry name" value="LTN1_UBC"/>
</dbReference>
<comment type="similarity">
    <text evidence="4 16">Belongs to the LTN1 family.</text>
</comment>
<dbReference type="InterPro" id="IPR054477">
    <property type="entry name" value="LTN1_E3_ligase_6th"/>
</dbReference>
<comment type="function">
    <text evidence="14">E3 ubiquitin-protein ligase component of the ribosome quality control complex (RQC), a ribosome-associated complex that mediates ubiquitination and extraction of incompletely synthesized nascent chains for proteasomal degradation. Mediates ubiquitination of proteins derived from mRNAs lacking stop codons (non-stop proteins) and other translation arrest products induced by poly-lysine sequences and tandem rare codons. Ubiquitination leads to CDC48 recruitment for extraction and degradation of the incomplete translation product. May indirectly play a role in chromatin function and transcription.</text>
</comment>
<dbReference type="InterPro" id="IPR013083">
    <property type="entry name" value="Znf_RING/FYVE/PHD"/>
</dbReference>
<evidence type="ECO:0000256" key="4">
    <source>
        <dbReference type="ARBA" id="ARBA00007997"/>
    </source>
</evidence>
<evidence type="ECO:0000256" key="7">
    <source>
        <dbReference type="ARBA" id="ARBA00022490"/>
    </source>
</evidence>
<evidence type="ECO:0000256" key="17">
    <source>
        <dbReference type="SAM" id="MobiDB-lite"/>
    </source>
</evidence>
<keyword evidence="12 16" id="KW-0833">Ubl conjugation pathway</keyword>
<keyword evidence="10" id="KW-0677">Repeat</keyword>
<dbReference type="SMART" id="SM00744">
    <property type="entry name" value="RINGv"/>
    <property type="match status" value="1"/>
</dbReference>
<evidence type="ECO:0000256" key="13">
    <source>
        <dbReference type="ARBA" id="ARBA00022833"/>
    </source>
</evidence>
<reference evidence="19" key="1">
    <citation type="submission" date="2023-02" db="EMBL/GenBank/DDBJ databases">
        <title>Mating type loci evolution in Malassezia.</title>
        <authorList>
            <person name="Coelho M.A."/>
        </authorList>
    </citation>
    <scope>NUCLEOTIDE SEQUENCE</scope>
    <source>
        <strain evidence="19">CBS 14136</strain>
    </source>
</reference>
<keyword evidence="9 16" id="KW-0479">Metal-binding</keyword>
<proteinExistence type="inferred from homology"/>
<sequence length="1736" mass="189929">MAKGTRKKSSATAGTRKKQAAKAAAKQGSDETPQLNSKKVDGKKLSKKERQQLKKRSYVPPPKPPQPPPYPLDSMGLASLLPPSLVVILRKALKKDIVTRVRSLESLLDWIQARDENEQEDLNSEDRTNALIIMLPCWVHLLPRIALSPSQRLRLLAVQVHELLLKDASVRDELLAPATIEPIIGFWAVLTQDTSRGVAVLASRLWSESFTWDDNADSSLLRLNDYSSALLDHLQPILLSDSPSANLSHSTSCLQAAAPVSDGLPSKERDAKNRDDANVDESADELDDRLVAGALGVMAMYVLRCKDASPEELGPFVESPIMWTSLESIEAEQPCFGKDSPLVRKRAWCLLASFDRRFPGLIEEHLSTIITHAFRGAWSERDVSVLPEIFPALLPLLKRKPDAWNVTLEELNDGDTEDGSSSESESNHESADESQSEDDSDKAQLESRRSSWLDGFLSWTQFAGVRAPKSCFPAVLVLLSTMPPSVLPYTSDVAIQVMQPLLALSHSIVRNGGTPDLLGWDAYATMVCECSAFLVMRIIRSEASNVGVGEMATELLTTIWDELVIGKEDKLSIPHRLRVRAAREWGRCLAKVDIKIGDKSLVNGSISHVSQFLSNEVLDIDSGTLDAAAKAFIAGLDAARTHQPPLETLITSLLELSAQLFHRLSQLVKKGSAAALPVLSQALFSPIGQASVHLTEDFAELARSPALWDAPEQESAAFIEAFLATCRDTETIKSVWTTLFEQSQPPQFSRLPVLLRVAQSATPNAQQALQNWRGELRSYLSTEPNPPRAICLSLLAAPPALLGEDEEKVVLAAAASQVQQDPDASCIQALGAWHAHSPKQRTELFCSNKALQRALPAVYFAGYLRHDSSAKQLWSSVVSAAPQLAVHAMEALRNAMISGEVATSTVLAATRAVPGDASEDQLLKVLPDKSQLEAALLLASAPVPPSLHSLDCLVPVATQHAEQEADWHNLAVTSQAYVAALEFEPSLAPKVAYCLPNLIYLAICLEDALWLQDFDKARALGVASSETEDQDAETHLRAGNDADYAPDCSWQDSTKDYIVKVVRVATRILSSLTNSLPDTWHAQAAKAIIKDGVPFDTMSTILYNLSAKACETQAFARIFARVLSGIFSLSSASNADMEAWIRSLDANTSCYVRGAILYVTRSASATAAHDRARNELGAALGGIPPARAATTGVETLYMLKCALPPASLGLSVIPTQRAVLAMQAIQRWLASEEDLPDTLFALLPGVCADLAPVLQSVAGRIDLMMDLIEENLSATDVSEALGWVGLDSTLSLLGTLDGLQDAEPVQNAIAEHRPSLQTVLHDTFLRMCEFFAAKSVVNEMQSLCLSRLIPLVHAYVPNSAFAEDKQLYALLQSTTHAHLLQVAAYKILAQNISGYVREHVVELAVQPDSKPTELDPQLVHSLSRLATVSPEVWGDMESYRETFSMLLQWLTVFDHFVDASLALRSNYVSTLEQNALPSTQLLPSIFVLLAGAPRNFPAIKPLDMNRYAIDTLELDSIDPSSPLSVQVIAAHVYFRALLHIPTQVRDWFFSVRDRQLSMQVSQVTSRFCTPLLADRELNHLRDPDALARLQDEAMSIKVLSSNEVVATYTVDEHPMEIGVRLPTDYPLHGVEIKDLKRVGVSEAQWRAWLLAVQQMLSGKNGLILDALMLFKKNAEAKFQGYEGAECAICYSIISPTDQSLPNKPCKTCKHKFHGSCLYKWVNTSGSSTCPLCRSVL</sequence>
<dbReference type="InterPro" id="IPR054476">
    <property type="entry name" value="Ltn1_N"/>
</dbReference>
<evidence type="ECO:0000256" key="9">
    <source>
        <dbReference type="ARBA" id="ARBA00022723"/>
    </source>
</evidence>
<evidence type="ECO:0000256" key="10">
    <source>
        <dbReference type="ARBA" id="ARBA00022737"/>
    </source>
</evidence>
<dbReference type="GO" id="GO:0005829">
    <property type="term" value="C:cytosol"/>
    <property type="evidence" value="ECO:0007669"/>
    <property type="project" value="UniProtKB-SubCell"/>
</dbReference>
<dbReference type="GO" id="GO:0072344">
    <property type="term" value="P:rescue of stalled ribosome"/>
    <property type="evidence" value="ECO:0007669"/>
    <property type="project" value="UniProtKB-UniRule"/>
</dbReference>
<dbReference type="PANTHER" id="PTHR12389:SF0">
    <property type="entry name" value="E3 UBIQUITIN-PROTEIN LIGASE LISTERIN"/>
    <property type="match status" value="1"/>
</dbReference>
<evidence type="ECO:0000259" key="18">
    <source>
        <dbReference type="PROSITE" id="PS50089"/>
    </source>
</evidence>
<dbReference type="Proteomes" id="UP001214628">
    <property type="component" value="Chromosome 1"/>
</dbReference>
<comment type="subunit">
    <text evidence="16">Component of the ribosome quality control complex (RQC).</text>
</comment>
<evidence type="ECO:0000313" key="19">
    <source>
        <dbReference type="EMBL" id="WFD41617.1"/>
    </source>
</evidence>
<evidence type="ECO:0000256" key="11">
    <source>
        <dbReference type="ARBA" id="ARBA00022771"/>
    </source>
</evidence>
<keyword evidence="8 16" id="KW-0808">Transferase</keyword>
<comment type="catalytic activity">
    <reaction evidence="1 16">
        <text>S-ubiquitinyl-[E2 ubiquitin-conjugating enzyme]-L-cysteine + [acceptor protein]-L-lysine = [E2 ubiquitin-conjugating enzyme]-L-cysteine + N(6)-ubiquitinyl-[acceptor protein]-L-lysine.</text>
        <dbReference type="EC" id="2.3.2.27"/>
    </reaction>
</comment>
<dbReference type="PROSITE" id="PS50089">
    <property type="entry name" value="ZF_RING_2"/>
    <property type="match status" value="1"/>
</dbReference>
<dbReference type="InterPro" id="IPR011016">
    <property type="entry name" value="Znf_RING-CH"/>
</dbReference>
<feature type="compositionally biased region" description="Basic and acidic residues" evidence="17">
    <location>
        <begin position="38"/>
        <end position="52"/>
    </location>
</feature>